<dbReference type="SMART" id="SM00267">
    <property type="entry name" value="GGDEF"/>
    <property type="match status" value="1"/>
</dbReference>
<feature type="transmembrane region" description="Helical" evidence="3">
    <location>
        <begin position="74"/>
        <end position="95"/>
    </location>
</feature>
<dbReference type="Pfam" id="PF16927">
    <property type="entry name" value="HisKA_7TM"/>
    <property type="match status" value="1"/>
</dbReference>
<dbReference type="InterPro" id="IPR031621">
    <property type="entry name" value="HisKA_7TM"/>
</dbReference>
<dbReference type="NCBIfam" id="TIGR00254">
    <property type="entry name" value="GGDEF"/>
    <property type="match status" value="1"/>
</dbReference>
<feature type="domain" description="GGDEF" evidence="4">
    <location>
        <begin position="414"/>
        <end position="545"/>
    </location>
</feature>
<dbReference type="InterPro" id="IPR029787">
    <property type="entry name" value="Nucleotide_cyclase"/>
</dbReference>
<feature type="transmembrane region" description="Helical" evidence="3">
    <location>
        <begin position="15"/>
        <end position="33"/>
    </location>
</feature>
<feature type="transmembrane region" description="Helical" evidence="3">
    <location>
        <begin position="159"/>
        <end position="180"/>
    </location>
</feature>
<dbReference type="Gene3D" id="3.30.70.270">
    <property type="match status" value="1"/>
</dbReference>
<reference evidence="5 6" key="1">
    <citation type="submission" date="2020-08" db="EMBL/GenBank/DDBJ databases">
        <title>Genomic Encyclopedia of Type Strains, Phase IV (KMG-IV): sequencing the most valuable type-strain genomes for metagenomic binning, comparative biology and taxonomic classification.</title>
        <authorList>
            <person name="Goeker M."/>
        </authorList>
    </citation>
    <scope>NUCLEOTIDE SEQUENCE [LARGE SCALE GENOMIC DNA]</scope>
    <source>
        <strain evidence="5 6">DSM 102189</strain>
    </source>
</reference>
<name>A0A841L527_9SPHN</name>
<accession>A0A841L527</accession>
<sequence>MVTIADCLTFAVPQGLAWLPLLTMVGLALVGYANAHQRSFFGKDYFLLAHAAMIIWLTAVTMEMLSPTLQCRPVFAGLAYLGITSLPIVWAFFIYHYAFSVARQARAIEILLLCVVPVAVTAIALTNPLHGLFYSDTSIAVDSVGNPYVNYTHGPVLDAITVLLYAMIIGTLLVLVFGLVRTAPQFRLYFAFPVLITCTIFIPNIAYNVFGQRFYGLDPTPFSFFFVLLLFSLLIVTNRVFNIVNVGSELIFANMRSPALIVDADGQIIAVNAVAKDIFLETVARIGGPITDLAALRPAVTFDGGVLRIAHGRRIAVAGRYFDVDAIPIAKPLSHNQEPIGTVLLMSDVTVEEQRYRDLEAELASNMRQLETSTAMQAALREAAEFDPLTRVRNRLSLPSVFAHCTEQAAREQRKVVAVLIDIDHFKRWNDLHGHAAGDRVLRDVARFLEESVSPLEPIFRIGGEEFLLLFPHGENESIARRIASIQASLGRAEFQRAGDGPRITFSAGVAQWPEDGVVLDALLETADRRLYAAKAAGRNRIIAA</sequence>
<organism evidence="5 6">
    <name type="scientific">Polymorphobacter multimanifer</name>
    <dbReference type="NCBI Taxonomy" id="1070431"/>
    <lineage>
        <taxon>Bacteria</taxon>
        <taxon>Pseudomonadati</taxon>
        <taxon>Pseudomonadota</taxon>
        <taxon>Alphaproteobacteria</taxon>
        <taxon>Sphingomonadales</taxon>
        <taxon>Sphingosinicellaceae</taxon>
        <taxon>Polymorphobacter</taxon>
    </lineage>
</organism>
<feature type="transmembrane region" description="Helical" evidence="3">
    <location>
        <begin position="45"/>
        <end position="62"/>
    </location>
</feature>
<dbReference type="PROSITE" id="PS50887">
    <property type="entry name" value="GGDEF"/>
    <property type="match status" value="1"/>
</dbReference>
<dbReference type="Pfam" id="PF00990">
    <property type="entry name" value="GGDEF"/>
    <property type="match status" value="1"/>
</dbReference>
<keyword evidence="3" id="KW-0472">Membrane</keyword>
<dbReference type="GO" id="GO:1902201">
    <property type="term" value="P:negative regulation of bacterial-type flagellum-dependent cell motility"/>
    <property type="evidence" value="ECO:0007669"/>
    <property type="project" value="TreeGrafter"/>
</dbReference>
<keyword evidence="3" id="KW-0812">Transmembrane</keyword>
<dbReference type="GO" id="GO:0043709">
    <property type="term" value="P:cell adhesion involved in single-species biofilm formation"/>
    <property type="evidence" value="ECO:0007669"/>
    <property type="project" value="TreeGrafter"/>
</dbReference>
<evidence type="ECO:0000256" key="2">
    <source>
        <dbReference type="ARBA" id="ARBA00034247"/>
    </source>
</evidence>
<dbReference type="Proteomes" id="UP000538147">
    <property type="component" value="Unassembled WGS sequence"/>
</dbReference>
<dbReference type="CDD" id="cd01949">
    <property type="entry name" value="GGDEF"/>
    <property type="match status" value="1"/>
</dbReference>
<evidence type="ECO:0000259" key="4">
    <source>
        <dbReference type="PROSITE" id="PS50887"/>
    </source>
</evidence>
<dbReference type="InterPro" id="IPR050469">
    <property type="entry name" value="Diguanylate_Cyclase"/>
</dbReference>
<protein>
    <recommendedName>
        <fullName evidence="1">diguanylate cyclase</fullName>
        <ecNumber evidence="1">2.7.7.65</ecNumber>
    </recommendedName>
</protein>
<feature type="transmembrane region" description="Helical" evidence="3">
    <location>
        <begin position="222"/>
        <end position="241"/>
    </location>
</feature>
<dbReference type="FunFam" id="3.30.70.270:FF:000001">
    <property type="entry name" value="Diguanylate cyclase domain protein"/>
    <property type="match status" value="1"/>
</dbReference>
<dbReference type="InterPro" id="IPR043128">
    <property type="entry name" value="Rev_trsase/Diguanyl_cyclase"/>
</dbReference>
<dbReference type="PANTHER" id="PTHR45138:SF9">
    <property type="entry name" value="DIGUANYLATE CYCLASE DGCM-RELATED"/>
    <property type="match status" value="1"/>
</dbReference>
<feature type="transmembrane region" description="Helical" evidence="3">
    <location>
        <begin position="107"/>
        <end position="125"/>
    </location>
</feature>
<dbReference type="EC" id="2.7.7.65" evidence="1"/>
<comment type="caution">
    <text evidence="5">The sequence shown here is derived from an EMBL/GenBank/DDBJ whole genome shotgun (WGS) entry which is preliminary data.</text>
</comment>
<evidence type="ECO:0000256" key="1">
    <source>
        <dbReference type="ARBA" id="ARBA00012528"/>
    </source>
</evidence>
<keyword evidence="3" id="KW-1133">Transmembrane helix</keyword>
<evidence type="ECO:0000313" key="5">
    <source>
        <dbReference type="EMBL" id="MBB6227520.1"/>
    </source>
</evidence>
<dbReference type="SUPFAM" id="SSF55073">
    <property type="entry name" value="Nucleotide cyclase"/>
    <property type="match status" value="1"/>
</dbReference>
<dbReference type="GO" id="GO:0052621">
    <property type="term" value="F:diguanylate cyclase activity"/>
    <property type="evidence" value="ECO:0007669"/>
    <property type="project" value="UniProtKB-EC"/>
</dbReference>
<gene>
    <name evidence="5" type="ORF">FHS79_001686</name>
</gene>
<dbReference type="InterPro" id="IPR000160">
    <property type="entry name" value="GGDEF_dom"/>
</dbReference>
<comment type="catalytic activity">
    <reaction evidence="2">
        <text>2 GTP = 3',3'-c-di-GMP + 2 diphosphate</text>
        <dbReference type="Rhea" id="RHEA:24898"/>
        <dbReference type="ChEBI" id="CHEBI:33019"/>
        <dbReference type="ChEBI" id="CHEBI:37565"/>
        <dbReference type="ChEBI" id="CHEBI:58805"/>
        <dbReference type="EC" id="2.7.7.65"/>
    </reaction>
</comment>
<dbReference type="GO" id="GO:0005886">
    <property type="term" value="C:plasma membrane"/>
    <property type="evidence" value="ECO:0007669"/>
    <property type="project" value="TreeGrafter"/>
</dbReference>
<dbReference type="AlphaFoldDB" id="A0A841L527"/>
<evidence type="ECO:0000313" key="6">
    <source>
        <dbReference type="Proteomes" id="UP000538147"/>
    </source>
</evidence>
<keyword evidence="6" id="KW-1185">Reference proteome</keyword>
<dbReference type="Gene3D" id="3.30.450.20">
    <property type="entry name" value="PAS domain"/>
    <property type="match status" value="1"/>
</dbReference>
<evidence type="ECO:0000256" key="3">
    <source>
        <dbReference type="SAM" id="Phobius"/>
    </source>
</evidence>
<dbReference type="RefSeq" id="WP_184198229.1">
    <property type="nucleotide sequence ID" value="NZ_BMOX01000059.1"/>
</dbReference>
<dbReference type="EMBL" id="JACIIV010000010">
    <property type="protein sequence ID" value="MBB6227520.1"/>
    <property type="molecule type" value="Genomic_DNA"/>
</dbReference>
<dbReference type="PANTHER" id="PTHR45138">
    <property type="entry name" value="REGULATORY COMPONENTS OF SENSORY TRANSDUCTION SYSTEM"/>
    <property type="match status" value="1"/>
</dbReference>
<proteinExistence type="predicted"/>
<feature type="transmembrane region" description="Helical" evidence="3">
    <location>
        <begin position="187"/>
        <end position="210"/>
    </location>
</feature>